<dbReference type="InterPro" id="IPR057939">
    <property type="entry name" value="TRF2_HOY1_PH"/>
</dbReference>
<sequence length="412" mass="47817">MSYSNYDEDFQYWTHQYIYDNNNGDESSVANHDDVHHNIPTFTSQGFPVIDVEAAVKGENKLGLKLTKTPSLLNIMDGFKSSRGKMKQTEDDSSSSSDKLKASNFPALSLLIGSWKKESRHEGELIAKCYFKKRKLVWEVLNGNLKMKIEFLWSNILGIRQSSSHESNTSTLEVLLERSPLFFREVNPQPRKHTNWEQTNDFTNNQASLIRKHILEFAPGVLEKHFDKIVHADPKLHRLSQQNWPNHISPYFHEIHFTNSTDFHHPPSHRSFIPTISPQSSNHIQGMDASLMNNNSNIYQMQETSFNQNISPYQNHEQRQLSNNVYDNNSQGLPNIYDNQSQYYTSSTNLGNMNQHGYIHEEEQLSYEPNFSYNTSYANSSTQDVGYYQPNDHDYHQSDHYYHDDVGGSQWH</sequence>
<feature type="compositionally biased region" description="Basic and acidic residues" evidence="1">
    <location>
        <begin position="391"/>
        <end position="406"/>
    </location>
</feature>
<dbReference type="PANTHER" id="PTHR33494:SF5">
    <property type="entry name" value="F10A16.6 PROTEIN"/>
    <property type="match status" value="1"/>
</dbReference>
<evidence type="ECO:0000259" key="2">
    <source>
        <dbReference type="Pfam" id="PF24818"/>
    </source>
</evidence>
<dbReference type="PANTHER" id="PTHR33494">
    <property type="entry name" value="OS02G0793800 PROTEIN"/>
    <property type="match status" value="1"/>
</dbReference>
<evidence type="ECO:0000313" key="4">
    <source>
        <dbReference type="Proteomes" id="UP001443914"/>
    </source>
</evidence>
<organism evidence="3 4">
    <name type="scientific">Saponaria officinalis</name>
    <name type="common">Common soapwort</name>
    <name type="synonym">Lychnis saponaria</name>
    <dbReference type="NCBI Taxonomy" id="3572"/>
    <lineage>
        <taxon>Eukaryota</taxon>
        <taxon>Viridiplantae</taxon>
        <taxon>Streptophyta</taxon>
        <taxon>Embryophyta</taxon>
        <taxon>Tracheophyta</taxon>
        <taxon>Spermatophyta</taxon>
        <taxon>Magnoliopsida</taxon>
        <taxon>eudicotyledons</taxon>
        <taxon>Gunneridae</taxon>
        <taxon>Pentapetalae</taxon>
        <taxon>Caryophyllales</taxon>
        <taxon>Caryophyllaceae</taxon>
        <taxon>Caryophylleae</taxon>
        <taxon>Saponaria</taxon>
    </lineage>
</organism>
<accession>A0AAW1IRL4</accession>
<dbReference type="Pfam" id="PF24818">
    <property type="entry name" value="PH_TRF2_HOY1"/>
    <property type="match status" value="1"/>
</dbReference>
<keyword evidence="4" id="KW-1185">Reference proteome</keyword>
<dbReference type="AlphaFoldDB" id="A0AAW1IRL4"/>
<dbReference type="Proteomes" id="UP001443914">
    <property type="component" value="Unassembled WGS sequence"/>
</dbReference>
<protein>
    <recommendedName>
        <fullName evidence="2">TRF2/HOY1 PH-like domain-containing protein</fullName>
    </recommendedName>
</protein>
<dbReference type="EMBL" id="JBDFQZ010000009">
    <property type="protein sequence ID" value="KAK9692041.1"/>
    <property type="molecule type" value="Genomic_DNA"/>
</dbReference>
<evidence type="ECO:0000256" key="1">
    <source>
        <dbReference type="SAM" id="MobiDB-lite"/>
    </source>
</evidence>
<comment type="caution">
    <text evidence="3">The sequence shown here is derived from an EMBL/GenBank/DDBJ whole genome shotgun (WGS) entry which is preliminary data.</text>
</comment>
<proteinExistence type="predicted"/>
<reference evidence="3" key="1">
    <citation type="submission" date="2024-03" db="EMBL/GenBank/DDBJ databases">
        <title>WGS assembly of Saponaria officinalis var. Norfolk2.</title>
        <authorList>
            <person name="Jenkins J."/>
            <person name="Shu S."/>
            <person name="Grimwood J."/>
            <person name="Barry K."/>
            <person name="Goodstein D."/>
            <person name="Schmutz J."/>
            <person name="Leebens-Mack J."/>
            <person name="Osbourn A."/>
        </authorList>
    </citation>
    <scope>NUCLEOTIDE SEQUENCE [LARGE SCALE GENOMIC DNA]</scope>
    <source>
        <strain evidence="3">JIC</strain>
    </source>
</reference>
<gene>
    <name evidence="3" type="ORF">RND81_09G237500</name>
</gene>
<feature type="domain" description="TRF2/HOY1 PH-like" evidence="2">
    <location>
        <begin position="104"/>
        <end position="223"/>
    </location>
</feature>
<name>A0AAW1IRL4_SAPOF</name>
<evidence type="ECO:0000313" key="3">
    <source>
        <dbReference type="EMBL" id="KAK9692041.1"/>
    </source>
</evidence>
<feature type="region of interest" description="Disordered" evidence="1">
    <location>
        <begin position="382"/>
        <end position="412"/>
    </location>
</feature>